<keyword evidence="3" id="KW-0812">Transmembrane</keyword>
<dbReference type="OrthoDB" id="447314at2759"/>
<name>A0A1J8QFH5_9AGAM</name>
<protein>
    <submittedName>
        <fullName evidence="4">Uncharacterized protein</fullName>
    </submittedName>
</protein>
<dbReference type="Pfam" id="PF09435">
    <property type="entry name" value="DUF2015"/>
    <property type="match status" value="1"/>
</dbReference>
<keyword evidence="2" id="KW-0732">Signal</keyword>
<evidence type="ECO:0000256" key="2">
    <source>
        <dbReference type="ARBA" id="ARBA00022729"/>
    </source>
</evidence>
<comment type="caution">
    <text evidence="4">The sequence shown here is derived from an EMBL/GenBank/DDBJ whole genome shotgun (WGS) entry which is preliminary data.</text>
</comment>
<dbReference type="PANTHER" id="PTHR28023:SF1">
    <property type="entry name" value="UPF0357 PROTEIN YCL012C"/>
    <property type="match status" value="1"/>
</dbReference>
<comment type="similarity">
    <text evidence="1">Belongs to the UPF0357 family.</text>
</comment>
<accession>A0A1J8QFH5</accession>
<gene>
    <name evidence="4" type="ORF">AZE42_05734</name>
</gene>
<sequence length="159" mass="17545">GLQPCRGSPSKHASDIFVSTVADFSLRRRVLYITMLFYLSLLASLASLAMLGYRYRASLPPRVKAFFPGLNHYAPLASFSDQARAGLSSPMFDIEAANVAEGDSRSGLDEQGTQEVLEIMRTQRVNFDQARLIRHNQILARNGIDPSGMPLDSKAVTRL</sequence>
<dbReference type="EMBL" id="LVVM01000546">
    <property type="protein sequence ID" value="OJA20446.1"/>
    <property type="molecule type" value="Genomic_DNA"/>
</dbReference>
<keyword evidence="3" id="KW-0472">Membrane</keyword>
<dbReference type="InterPro" id="IPR018559">
    <property type="entry name" value="DUF2015"/>
</dbReference>
<dbReference type="AlphaFoldDB" id="A0A1J8QFH5"/>
<feature type="non-terminal residue" evidence="4">
    <location>
        <position position="1"/>
    </location>
</feature>
<evidence type="ECO:0000256" key="3">
    <source>
        <dbReference type="SAM" id="Phobius"/>
    </source>
</evidence>
<evidence type="ECO:0000313" key="5">
    <source>
        <dbReference type="Proteomes" id="UP000183567"/>
    </source>
</evidence>
<dbReference type="PANTHER" id="PTHR28023">
    <property type="entry name" value="UPF0357 PROTEIN YCL012C"/>
    <property type="match status" value="1"/>
</dbReference>
<keyword evidence="5" id="KW-1185">Reference proteome</keyword>
<proteinExistence type="inferred from homology"/>
<feature type="transmembrane region" description="Helical" evidence="3">
    <location>
        <begin position="30"/>
        <end position="53"/>
    </location>
</feature>
<organism evidence="4 5">
    <name type="scientific">Rhizopogon vesiculosus</name>
    <dbReference type="NCBI Taxonomy" id="180088"/>
    <lineage>
        <taxon>Eukaryota</taxon>
        <taxon>Fungi</taxon>
        <taxon>Dikarya</taxon>
        <taxon>Basidiomycota</taxon>
        <taxon>Agaricomycotina</taxon>
        <taxon>Agaricomycetes</taxon>
        <taxon>Agaricomycetidae</taxon>
        <taxon>Boletales</taxon>
        <taxon>Suillineae</taxon>
        <taxon>Rhizopogonaceae</taxon>
        <taxon>Rhizopogon</taxon>
    </lineage>
</organism>
<evidence type="ECO:0000256" key="1">
    <source>
        <dbReference type="ARBA" id="ARBA00008325"/>
    </source>
</evidence>
<evidence type="ECO:0000313" key="4">
    <source>
        <dbReference type="EMBL" id="OJA20446.1"/>
    </source>
</evidence>
<keyword evidence="3" id="KW-1133">Transmembrane helix</keyword>
<reference evidence="4 5" key="1">
    <citation type="submission" date="2016-03" db="EMBL/GenBank/DDBJ databases">
        <title>Comparative genomics of the ectomycorrhizal sister species Rhizopogon vinicolor and Rhizopogon vesiculosus (Basidiomycota: Boletales) reveals a divergence of the mating type B locus.</title>
        <authorList>
            <person name="Mujic A.B."/>
            <person name="Kuo A."/>
            <person name="Tritt A."/>
            <person name="Lipzen A."/>
            <person name="Chen C."/>
            <person name="Johnson J."/>
            <person name="Sharma A."/>
            <person name="Barry K."/>
            <person name="Grigoriev I.V."/>
            <person name="Spatafora J.W."/>
        </authorList>
    </citation>
    <scope>NUCLEOTIDE SEQUENCE [LARGE SCALE GENOMIC DNA]</scope>
    <source>
        <strain evidence="4 5">AM-OR11-056</strain>
    </source>
</reference>
<dbReference type="Proteomes" id="UP000183567">
    <property type="component" value="Unassembled WGS sequence"/>
</dbReference>